<dbReference type="PANTHER" id="PTHR23318:SF0">
    <property type="entry name" value="SERINE_THREONINE-PROTEIN PHOSPHATASE 4 REGULATORY SUBUNIT 3"/>
    <property type="match status" value="1"/>
</dbReference>
<dbReference type="GO" id="GO:0030289">
    <property type="term" value="C:protein phosphatase 4 complex"/>
    <property type="evidence" value="ECO:0007669"/>
    <property type="project" value="TreeGrafter"/>
</dbReference>
<dbReference type="GO" id="GO:0005654">
    <property type="term" value="C:nucleoplasm"/>
    <property type="evidence" value="ECO:0007669"/>
    <property type="project" value="TreeGrafter"/>
</dbReference>
<dbReference type="OrthoDB" id="27483at2759"/>
<name>A0A433AXN2_9FUNG</name>
<dbReference type="AlphaFoldDB" id="A0A433AXN2"/>
<reference evidence="4 5" key="1">
    <citation type="journal article" date="2018" name="New Phytol.">
        <title>Phylogenomics of Endogonaceae and evolution of mycorrhizas within Mucoromycota.</title>
        <authorList>
            <person name="Chang Y."/>
            <person name="Desiro A."/>
            <person name="Na H."/>
            <person name="Sandor L."/>
            <person name="Lipzen A."/>
            <person name="Clum A."/>
            <person name="Barry K."/>
            <person name="Grigoriev I.V."/>
            <person name="Martin F.M."/>
            <person name="Stajich J.E."/>
            <person name="Smith M.E."/>
            <person name="Bonito G."/>
            <person name="Spatafora J.W."/>
        </authorList>
    </citation>
    <scope>NUCLEOTIDE SEQUENCE [LARGE SCALE GENOMIC DNA]</scope>
    <source>
        <strain evidence="4 5">GMNB39</strain>
    </source>
</reference>
<evidence type="ECO:0000259" key="3">
    <source>
        <dbReference type="Pfam" id="PF04802"/>
    </source>
</evidence>
<proteinExistence type="predicted"/>
<organism evidence="4 5">
    <name type="scientific">Jimgerdemannia flammicorona</name>
    <dbReference type="NCBI Taxonomy" id="994334"/>
    <lineage>
        <taxon>Eukaryota</taxon>
        <taxon>Fungi</taxon>
        <taxon>Fungi incertae sedis</taxon>
        <taxon>Mucoromycota</taxon>
        <taxon>Mucoromycotina</taxon>
        <taxon>Endogonomycetes</taxon>
        <taxon>Endogonales</taxon>
        <taxon>Endogonaceae</taxon>
        <taxon>Jimgerdemannia</taxon>
    </lineage>
</organism>
<dbReference type="InterPro" id="IPR016024">
    <property type="entry name" value="ARM-type_fold"/>
</dbReference>
<dbReference type="InterPro" id="IPR051137">
    <property type="entry name" value="PP4R3-like"/>
</dbReference>
<accession>A0A433AXN2</accession>
<keyword evidence="5" id="KW-1185">Reference proteome</keyword>
<comment type="caution">
    <text evidence="4">The sequence shown here is derived from an EMBL/GenBank/DDBJ whole genome shotgun (WGS) entry which is preliminary data.</text>
</comment>
<dbReference type="Proteomes" id="UP000268093">
    <property type="component" value="Unassembled WGS sequence"/>
</dbReference>
<sequence>MDRQSRKVQKTQYYQTNRFPFECLLTALSTDDLSDSPRSYMNGNSVTLPNPELANLGEIEMLLKQAATSVYEKDKLATFIINENYIDKLLPVFNICEDLENIPDLHVLCNIMKAIILLNDNIIIEYIIKDEKILGVVGILEYDPDFPNLKANHRDYLANNTKFKQVVPIKDKAIESKIHQTFRLQYLKDVVLARTLEDSTFAVLNSLIFFNHVDIVNHLQHDAEFLKELFSILESKIESLQRKRDVVLFVQQFCAIAKNLQMASRAGLYRALSQHGLFGIFEHSLADPDPLVRMAGAEILVSILEHDPNLVRSYILAQVKQDKLKKPLVETVIQRFIADQDLGMKAQYAEVIRVLLDTTAGFGDSGITGPAE</sequence>
<comment type="subcellular location">
    <subcellularLocation>
        <location evidence="1">Nucleus</location>
    </subcellularLocation>
</comment>
<dbReference type="Pfam" id="PF04802">
    <property type="entry name" value="PP4R3"/>
    <property type="match status" value="1"/>
</dbReference>
<keyword evidence="2" id="KW-0539">Nucleus</keyword>
<evidence type="ECO:0000313" key="4">
    <source>
        <dbReference type="EMBL" id="RUP07424.1"/>
    </source>
</evidence>
<evidence type="ECO:0000256" key="1">
    <source>
        <dbReference type="ARBA" id="ARBA00004123"/>
    </source>
</evidence>
<feature type="non-terminal residue" evidence="4">
    <location>
        <position position="372"/>
    </location>
</feature>
<feature type="domain" description="Serine/threonine-protein phosphatase 4 regulatory subunit 3-like central" evidence="3">
    <location>
        <begin position="58"/>
        <end position="360"/>
    </location>
</feature>
<dbReference type="InterPro" id="IPR006887">
    <property type="entry name" value="P4R3-like_central_dom"/>
</dbReference>
<gene>
    <name evidence="4" type="ORF">BC936DRAFT_140178</name>
</gene>
<dbReference type="SUPFAM" id="SSF48371">
    <property type="entry name" value="ARM repeat"/>
    <property type="match status" value="1"/>
</dbReference>
<evidence type="ECO:0000313" key="5">
    <source>
        <dbReference type="Proteomes" id="UP000268093"/>
    </source>
</evidence>
<dbReference type="PANTHER" id="PTHR23318">
    <property type="entry name" value="ATP SYNTHASE GAMMA-RELATED"/>
    <property type="match status" value="1"/>
</dbReference>
<protein>
    <submittedName>
        <fullName evidence="4">Component of IIS longevity pathway SMK-1-domain-containing protein</fullName>
    </submittedName>
</protein>
<dbReference type="EMBL" id="RBNI01016542">
    <property type="protein sequence ID" value="RUP07424.1"/>
    <property type="molecule type" value="Genomic_DNA"/>
</dbReference>
<dbReference type="GO" id="GO:0006974">
    <property type="term" value="P:DNA damage response"/>
    <property type="evidence" value="ECO:0007669"/>
    <property type="project" value="TreeGrafter"/>
</dbReference>
<dbReference type="GO" id="GO:0072542">
    <property type="term" value="F:protein phosphatase activator activity"/>
    <property type="evidence" value="ECO:0007669"/>
    <property type="project" value="TreeGrafter"/>
</dbReference>
<evidence type="ECO:0000256" key="2">
    <source>
        <dbReference type="ARBA" id="ARBA00023242"/>
    </source>
</evidence>